<evidence type="ECO:0008006" key="3">
    <source>
        <dbReference type="Google" id="ProtNLM"/>
    </source>
</evidence>
<proteinExistence type="predicted"/>
<accession>A0A443RX10</accession>
<feature type="non-terminal residue" evidence="1">
    <location>
        <position position="1"/>
    </location>
</feature>
<dbReference type="Gene3D" id="3.40.525.10">
    <property type="entry name" value="CRAL-TRIO lipid binding domain"/>
    <property type="match status" value="1"/>
</dbReference>
<dbReference type="VEuPathDB" id="VectorBase:LDEU012144"/>
<organism evidence="1 2">
    <name type="scientific">Leptotrombidium deliense</name>
    <dbReference type="NCBI Taxonomy" id="299467"/>
    <lineage>
        <taxon>Eukaryota</taxon>
        <taxon>Metazoa</taxon>
        <taxon>Ecdysozoa</taxon>
        <taxon>Arthropoda</taxon>
        <taxon>Chelicerata</taxon>
        <taxon>Arachnida</taxon>
        <taxon>Acari</taxon>
        <taxon>Acariformes</taxon>
        <taxon>Trombidiformes</taxon>
        <taxon>Prostigmata</taxon>
        <taxon>Anystina</taxon>
        <taxon>Parasitengona</taxon>
        <taxon>Trombiculoidea</taxon>
        <taxon>Trombiculidae</taxon>
        <taxon>Leptotrombidium</taxon>
    </lineage>
</organism>
<dbReference type="InterPro" id="IPR036865">
    <property type="entry name" value="CRAL-TRIO_dom_sf"/>
</dbReference>
<dbReference type="Proteomes" id="UP000288716">
    <property type="component" value="Unassembled WGS sequence"/>
</dbReference>
<evidence type="ECO:0000313" key="2">
    <source>
        <dbReference type="Proteomes" id="UP000288716"/>
    </source>
</evidence>
<sequence length="82" mass="9819">WLVNAFATLFLKIVPGFEKDKIKFWGQKELLEQVEEDALPDFLGGNCKECYRRVPKRAMDIYYLANRDFDLDRNEVDKFLER</sequence>
<protein>
    <recommendedName>
        <fullName evidence="3">Motile sperm domain-containing protein 2-like protein</fullName>
    </recommendedName>
</protein>
<dbReference type="AlphaFoldDB" id="A0A443RX10"/>
<gene>
    <name evidence="1" type="ORF">B4U80_12196</name>
</gene>
<name>A0A443RX10_9ACAR</name>
<evidence type="ECO:0000313" key="1">
    <source>
        <dbReference type="EMBL" id="RWS19896.1"/>
    </source>
</evidence>
<dbReference type="OrthoDB" id="75724at2759"/>
<dbReference type="STRING" id="299467.A0A443RX10"/>
<dbReference type="EMBL" id="NCKV01021800">
    <property type="protein sequence ID" value="RWS19896.1"/>
    <property type="molecule type" value="Genomic_DNA"/>
</dbReference>
<dbReference type="SUPFAM" id="SSF52087">
    <property type="entry name" value="CRAL/TRIO domain"/>
    <property type="match status" value="1"/>
</dbReference>
<comment type="caution">
    <text evidence="1">The sequence shown here is derived from an EMBL/GenBank/DDBJ whole genome shotgun (WGS) entry which is preliminary data.</text>
</comment>
<keyword evidence="2" id="KW-1185">Reference proteome</keyword>
<reference evidence="1 2" key="1">
    <citation type="journal article" date="2018" name="Gigascience">
        <title>Genomes of trombidid mites reveal novel predicted allergens and laterally-transferred genes associated with secondary metabolism.</title>
        <authorList>
            <person name="Dong X."/>
            <person name="Chaisiri K."/>
            <person name="Xia D."/>
            <person name="Armstrong S.D."/>
            <person name="Fang Y."/>
            <person name="Donnelly M.J."/>
            <person name="Kadowaki T."/>
            <person name="McGarry J.W."/>
            <person name="Darby A.C."/>
            <person name="Makepeace B.L."/>
        </authorList>
    </citation>
    <scope>NUCLEOTIDE SEQUENCE [LARGE SCALE GENOMIC DNA]</scope>
    <source>
        <strain evidence="1">UoL-UT</strain>
    </source>
</reference>